<evidence type="ECO:0000313" key="3">
    <source>
        <dbReference type="Proteomes" id="UP000094385"/>
    </source>
</evidence>
<dbReference type="Proteomes" id="UP000094385">
    <property type="component" value="Unassembled WGS sequence"/>
</dbReference>
<reference evidence="2 3" key="1">
    <citation type="journal article" date="2016" name="Proc. Natl. Acad. Sci. U.S.A.">
        <title>Comparative genomics of biotechnologically important yeasts.</title>
        <authorList>
            <person name="Riley R."/>
            <person name="Haridas S."/>
            <person name="Wolfe K.H."/>
            <person name="Lopes M.R."/>
            <person name="Hittinger C.T."/>
            <person name="Goeker M."/>
            <person name="Salamov A.A."/>
            <person name="Wisecaver J.H."/>
            <person name="Long T.M."/>
            <person name="Calvey C.H."/>
            <person name="Aerts A.L."/>
            <person name="Barry K.W."/>
            <person name="Choi C."/>
            <person name="Clum A."/>
            <person name="Coughlan A.Y."/>
            <person name="Deshpande S."/>
            <person name="Douglass A.P."/>
            <person name="Hanson S.J."/>
            <person name="Klenk H.-P."/>
            <person name="LaButti K.M."/>
            <person name="Lapidus A."/>
            <person name="Lindquist E.A."/>
            <person name="Lipzen A.M."/>
            <person name="Meier-Kolthoff J.P."/>
            <person name="Ohm R.A."/>
            <person name="Otillar R.P."/>
            <person name="Pangilinan J.L."/>
            <person name="Peng Y."/>
            <person name="Rokas A."/>
            <person name="Rosa C.A."/>
            <person name="Scheuner C."/>
            <person name="Sibirny A.A."/>
            <person name="Slot J.C."/>
            <person name="Stielow J.B."/>
            <person name="Sun H."/>
            <person name="Kurtzman C.P."/>
            <person name="Blackwell M."/>
            <person name="Grigoriev I.V."/>
            <person name="Jeffries T.W."/>
        </authorList>
    </citation>
    <scope>NUCLEOTIDE SEQUENCE [LARGE SCALE GENOMIC DNA]</scope>
    <source>
        <strain evidence="2 3">NRRL Y-11557</strain>
    </source>
</reference>
<dbReference type="Gene3D" id="3.20.20.190">
    <property type="entry name" value="Phosphatidylinositol (PI) phosphodiesterase"/>
    <property type="match status" value="1"/>
</dbReference>
<name>A0A1E3Q625_LIPST</name>
<protein>
    <recommendedName>
        <fullName evidence="1">Phosphatidylinositol-specific phospholipase C X domain-containing protein</fullName>
    </recommendedName>
</protein>
<dbReference type="EMBL" id="KV454294">
    <property type="protein sequence ID" value="ODQ73028.1"/>
    <property type="molecule type" value="Genomic_DNA"/>
</dbReference>
<dbReference type="GO" id="GO:0008081">
    <property type="term" value="F:phosphoric diester hydrolase activity"/>
    <property type="evidence" value="ECO:0007669"/>
    <property type="project" value="InterPro"/>
</dbReference>
<dbReference type="InterPro" id="IPR017946">
    <property type="entry name" value="PLC-like_Pdiesterase_TIM-brl"/>
</dbReference>
<dbReference type="SMART" id="SM00148">
    <property type="entry name" value="PLCXc"/>
    <property type="match status" value="1"/>
</dbReference>
<dbReference type="Pfam" id="PF00388">
    <property type="entry name" value="PI-PLC-X"/>
    <property type="match status" value="1"/>
</dbReference>
<dbReference type="PROSITE" id="PS50007">
    <property type="entry name" value="PIPLC_X_DOMAIN"/>
    <property type="match status" value="1"/>
</dbReference>
<dbReference type="InterPro" id="IPR000909">
    <property type="entry name" value="PLipase_C_PInositol-sp_X_dom"/>
</dbReference>
<dbReference type="AlphaFoldDB" id="A0A1E3Q625"/>
<dbReference type="InterPro" id="IPR051057">
    <property type="entry name" value="PI-PLC_domain"/>
</dbReference>
<proteinExistence type="predicted"/>
<dbReference type="CDD" id="cd08586">
    <property type="entry name" value="PI-PLCc_BcPLC_like"/>
    <property type="match status" value="1"/>
</dbReference>
<dbReference type="SUPFAM" id="SSF51695">
    <property type="entry name" value="PLC-like phosphodiesterases"/>
    <property type="match status" value="1"/>
</dbReference>
<feature type="domain" description="Phosphatidylinositol-specific phospholipase C X" evidence="1">
    <location>
        <begin position="19"/>
        <end position="173"/>
    </location>
</feature>
<dbReference type="STRING" id="675824.A0A1E3Q625"/>
<sequence length="314" mass="35310">MGLISLKSNHSLAEWMSVFEDSVSLSALSIPGTHNSAAHHLSFPSVRCQRASIKKQLDNGIRFLDLRLSKPYTTLCTSFGNDLQVVHGAFPVALLHPVKLSRVLNIVFEFLSAHPRETIIVSLKNEGPFSWAPNELSAMLWDGYIQQDQHKWFLEPRIPQLGEARGRAILFRRFGCPDDKRDTFGFPAISWRYNTTGEDTVNGQLLAVQDFCELPTSNAIKEKALYVELHMVRASQMSSNTLFVNFTTAANFWNPYCWPKDVAKAVRSGIDDALKKTKGRCGILVMDFPDNDNWVIVQNVVARNNILSRNASDV</sequence>
<evidence type="ECO:0000313" key="2">
    <source>
        <dbReference type="EMBL" id="ODQ73028.1"/>
    </source>
</evidence>
<accession>A0A1E3Q625</accession>
<dbReference type="OrthoDB" id="1046782at2759"/>
<gene>
    <name evidence="2" type="ORF">LIPSTDRAFT_282527</name>
</gene>
<dbReference type="PANTHER" id="PTHR13593:SF113">
    <property type="entry name" value="SI:DKEY-266F7.9"/>
    <property type="match status" value="1"/>
</dbReference>
<organism evidence="2 3">
    <name type="scientific">Lipomyces starkeyi NRRL Y-11557</name>
    <dbReference type="NCBI Taxonomy" id="675824"/>
    <lineage>
        <taxon>Eukaryota</taxon>
        <taxon>Fungi</taxon>
        <taxon>Dikarya</taxon>
        <taxon>Ascomycota</taxon>
        <taxon>Saccharomycotina</taxon>
        <taxon>Lipomycetes</taxon>
        <taxon>Lipomycetales</taxon>
        <taxon>Lipomycetaceae</taxon>
        <taxon>Lipomyces</taxon>
    </lineage>
</organism>
<dbReference type="PANTHER" id="PTHR13593">
    <property type="match status" value="1"/>
</dbReference>
<keyword evidence="3" id="KW-1185">Reference proteome</keyword>
<dbReference type="GO" id="GO:0006629">
    <property type="term" value="P:lipid metabolic process"/>
    <property type="evidence" value="ECO:0007669"/>
    <property type="project" value="InterPro"/>
</dbReference>
<evidence type="ECO:0000259" key="1">
    <source>
        <dbReference type="SMART" id="SM00148"/>
    </source>
</evidence>